<dbReference type="Gene3D" id="3.10.450.360">
    <property type="match status" value="1"/>
</dbReference>
<gene>
    <name evidence="2" type="ORF">NW209_04715</name>
</gene>
<feature type="signal peptide" evidence="1">
    <location>
        <begin position="1"/>
        <end position="21"/>
    </location>
</feature>
<evidence type="ECO:0008006" key="4">
    <source>
        <dbReference type="Google" id="ProtNLM"/>
    </source>
</evidence>
<keyword evidence="1" id="KW-0732">Signal</keyword>
<comment type="caution">
    <text evidence="2">The sequence shown here is derived from an EMBL/GenBank/DDBJ whole genome shotgun (WGS) entry which is preliminary data.</text>
</comment>
<dbReference type="AlphaFoldDB" id="A0AAW5N4M0"/>
<keyword evidence="3" id="KW-1185">Reference proteome</keyword>
<dbReference type="EMBL" id="JANRHJ010000004">
    <property type="protein sequence ID" value="MCR8873326.1"/>
    <property type="molecule type" value="Genomic_DNA"/>
</dbReference>
<organism evidence="2 3">
    <name type="scientific">Phocaeicola barnesiae</name>
    <dbReference type="NCBI Taxonomy" id="376804"/>
    <lineage>
        <taxon>Bacteria</taxon>
        <taxon>Pseudomonadati</taxon>
        <taxon>Bacteroidota</taxon>
        <taxon>Bacteroidia</taxon>
        <taxon>Bacteroidales</taxon>
        <taxon>Bacteroidaceae</taxon>
        <taxon>Phocaeicola</taxon>
    </lineage>
</organism>
<dbReference type="SUPFAM" id="SSF160574">
    <property type="entry name" value="BT0923-like"/>
    <property type="match status" value="1"/>
</dbReference>
<dbReference type="Proteomes" id="UP001204579">
    <property type="component" value="Unassembled WGS sequence"/>
</dbReference>
<evidence type="ECO:0000313" key="3">
    <source>
        <dbReference type="Proteomes" id="UP001204579"/>
    </source>
</evidence>
<accession>A0AAW5N4M0</accession>
<proteinExistence type="predicted"/>
<evidence type="ECO:0000256" key="1">
    <source>
        <dbReference type="SAM" id="SignalP"/>
    </source>
</evidence>
<reference evidence="2 3" key="1">
    <citation type="submission" date="2022-08" db="EMBL/GenBank/DDBJ databases">
        <authorList>
            <person name="Zeman M."/>
            <person name="Kubasova T."/>
        </authorList>
    </citation>
    <scope>NUCLEOTIDE SEQUENCE [LARGE SCALE GENOMIC DNA]</scope>
    <source>
        <strain evidence="2 3">ET62</strain>
    </source>
</reference>
<dbReference type="RefSeq" id="WP_022339131.1">
    <property type="nucleotide sequence ID" value="NZ_CALULB010000013.1"/>
</dbReference>
<feature type="chain" id="PRO_5043879554" description="PepSY domain-containing protein" evidence="1">
    <location>
        <begin position="22"/>
        <end position="101"/>
    </location>
</feature>
<protein>
    <recommendedName>
        <fullName evidence="4">PepSY domain-containing protein</fullName>
    </recommendedName>
</protein>
<sequence length="101" mass="11003">MKKLFVAVALVMGVGTSVAFAGNMSTNVCAVASINEFKPVDVKDLPQVVQDAIKKDYADLLVKEAAVEEDEEGGKTYKVVLVNQDNEESTVYYNENGEELK</sequence>
<evidence type="ECO:0000313" key="2">
    <source>
        <dbReference type="EMBL" id="MCR8873326.1"/>
    </source>
</evidence>
<name>A0AAW5N4M0_9BACT</name>